<evidence type="ECO:0000256" key="2">
    <source>
        <dbReference type="ARBA" id="ARBA00022448"/>
    </source>
</evidence>
<dbReference type="EMBL" id="QYUL01000001">
    <property type="protein sequence ID" value="RJF83346.1"/>
    <property type="molecule type" value="Genomic_DNA"/>
</dbReference>
<reference evidence="9 10" key="1">
    <citation type="submission" date="2018-09" db="EMBL/GenBank/DDBJ databases">
        <authorList>
            <person name="Zhu H."/>
        </authorList>
    </citation>
    <scope>NUCLEOTIDE SEQUENCE [LARGE SCALE GENOMIC DNA]</scope>
    <source>
        <strain evidence="9 10">K2W22B-5</strain>
    </source>
</reference>
<comment type="caution">
    <text evidence="9">The sequence shown here is derived from an EMBL/GenBank/DDBJ whole genome shotgun (WGS) entry which is preliminary data.</text>
</comment>
<evidence type="ECO:0000256" key="6">
    <source>
        <dbReference type="SAM" id="MobiDB-lite"/>
    </source>
</evidence>
<feature type="transmembrane region" description="Helical" evidence="7">
    <location>
        <begin position="330"/>
        <end position="347"/>
    </location>
</feature>
<organism evidence="9 10">
    <name type="scientific">Azospirillum cavernae</name>
    <dbReference type="NCBI Taxonomy" id="2320860"/>
    <lineage>
        <taxon>Bacteria</taxon>
        <taxon>Pseudomonadati</taxon>
        <taxon>Pseudomonadota</taxon>
        <taxon>Alphaproteobacteria</taxon>
        <taxon>Rhodospirillales</taxon>
        <taxon>Azospirillaceae</taxon>
        <taxon>Azospirillum</taxon>
    </lineage>
</organism>
<dbReference type="RefSeq" id="WP_119828987.1">
    <property type="nucleotide sequence ID" value="NZ_QYUL01000001.1"/>
</dbReference>
<proteinExistence type="predicted"/>
<feature type="transmembrane region" description="Helical" evidence="7">
    <location>
        <begin position="296"/>
        <end position="318"/>
    </location>
</feature>
<feature type="domain" description="Major facilitator superfamily (MFS) profile" evidence="8">
    <location>
        <begin position="37"/>
        <end position="444"/>
    </location>
</feature>
<dbReference type="InterPro" id="IPR036259">
    <property type="entry name" value="MFS_trans_sf"/>
</dbReference>
<dbReference type="PANTHER" id="PTHR43791">
    <property type="entry name" value="PERMEASE-RELATED"/>
    <property type="match status" value="1"/>
</dbReference>
<evidence type="ECO:0000256" key="4">
    <source>
        <dbReference type="ARBA" id="ARBA00022989"/>
    </source>
</evidence>
<dbReference type="PANTHER" id="PTHR43791:SF30">
    <property type="entry name" value="INNER MEMBRANE TRANSPORT PROTEIN RHMT"/>
    <property type="match status" value="1"/>
</dbReference>
<evidence type="ECO:0000313" key="9">
    <source>
        <dbReference type="EMBL" id="RJF83346.1"/>
    </source>
</evidence>
<keyword evidence="5 7" id="KW-0472">Membrane</keyword>
<keyword evidence="3 7" id="KW-0812">Transmembrane</keyword>
<gene>
    <name evidence="9" type="ORF">D3877_01285</name>
</gene>
<evidence type="ECO:0000256" key="1">
    <source>
        <dbReference type="ARBA" id="ARBA00004141"/>
    </source>
</evidence>
<dbReference type="InterPro" id="IPR020846">
    <property type="entry name" value="MFS_dom"/>
</dbReference>
<accession>A0A418VZZ4</accession>
<feature type="transmembrane region" description="Helical" evidence="7">
    <location>
        <begin position="263"/>
        <end position="284"/>
    </location>
</feature>
<evidence type="ECO:0000313" key="10">
    <source>
        <dbReference type="Proteomes" id="UP000283458"/>
    </source>
</evidence>
<dbReference type="Gene3D" id="1.20.1250.20">
    <property type="entry name" value="MFS general substrate transporter like domains"/>
    <property type="match status" value="2"/>
</dbReference>
<sequence>MATSTASPPRPASIGQSSLGSSPVTLAATVAKVQARLLPFLLLMYVLAFLDRANIGFAKKAFQLDTGIGDAAFALGAGIFFIGYALFEVPSNLIMHRVGARIWMCRIMVTWGVISAGMAFAHDETTFYGLRFLLGVAEAGFFPGVILYMTYWFPSQARARVMGMFYFGAPIAFILGSPLSGLLLDLHGAGGLLGWQWMFLVEGLLASAVGVWAYWYLNNRPTDATWLSTEEKSVLAAAVDAEEAHKHAHGPKSVLAALANPRLLYLCAIYFLIQMSVYGVVFYLPTQVAGLLGKKVGFEVGLVTAIPWICALAAAYLIPRHSDRTGERRVLAALTLSAAGLGIAVSAGAGSPLLALLALCVAAAGFIAVQPLFWTFPTGYLGGVAAAGGIAMVNSLGALGGFVAPNVKTWAEGFFASTAAGLYLLAATTLLGALLILGLKALGLVETQRSDGLAPGVGLPQHQS</sequence>
<feature type="transmembrane region" description="Helical" evidence="7">
    <location>
        <begin position="353"/>
        <end position="373"/>
    </location>
</feature>
<keyword evidence="2" id="KW-0813">Transport</keyword>
<dbReference type="OrthoDB" id="9773957at2"/>
<keyword evidence="4 7" id="KW-1133">Transmembrane helix</keyword>
<feature type="region of interest" description="Disordered" evidence="6">
    <location>
        <begin position="1"/>
        <end position="20"/>
    </location>
</feature>
<protein>
    <submittedName>
        <fullName evidence="9">MFS transporter</fullName>
    </submittedName>
</protein>
<feature type="transmembrane region" description="Helical" evidence="7">
    <location>
        <begin position="132"/>
        <end position="153"/>
    </location>
</feature>
<dbReference type="FunFam" id="1.20.1250.20:FF:000018">
    <property type="entry name" value="MFS transporter permease"/>
    <property type="match status" value="1"/>
</dbReference>
<name>A0A418VZZ4_9PROT</name>
<feature type="transmembrane region" description="Helical" evidence="7">
    <location>
        <begin position="37"/>
        <end position="55"/>
    </location>
</feature>
<feature type="transmembrane region" description="Helical" evidence="7">
    <location>
        <begin position="380"/>
        <end position="402"/>
    </location>
</feature>
<evidence type="ECO:0000259" key="8">
    <source>
        <dbReference type="PROSITE" id="PS50850"/>
    </source>
</evidence>
<feature type="transmembrane region" description="Helical" evidence="7">
    <location>
        <begin position="67"/>
        <end position="87"/>
    </location>
</feature>
<feature type="transmembrane region" description="Helical" evidence="7">
    <location>
        <begin position="165"/>
        <end position="184"/>
    </location>
</feature>
<dbReference type="Pfam" id="PF07690">
    <property type="entry name" value="MFS_1"/>
    <property type="match status" value="1"/>
</dbReference>
<dbReference type="CDD" id="cd17319">
    <property type="entry name" value="MFS_ExuT_GudP_like"/>
    <property type="match status" value="1"/>
</dbReference>
<evidence type="ECO:0000256" key="5">
    <source>
        <dbReference type="ARBA" id="ARBA00023136"/>
    </source>
</evidence>
<dbReference type="Proteomes" id="UP000283458">
    <property type="component" value="Unassembled WGS sequence"/>
</dbReference>
<evidence type="ECO:0000256" key="7">
    <source>
        <dbReference type="SAM" id="Phobius"/>
    </source>
</evidence>
<dbReference type="AlphaFoldDB" id="A0A418VZZ4"/>
<evidence type="ECO:0000256" key="3">
    <source>
        <dbReference type="ARBA" id="ARBA00022692"/>
    </source>
</evidence>
<comment type="subcellular location">
    <subcellularLocation>
        <location evidence="1">Membrane</location>
        <topology evidence="1">Multi-pass membrane protein</topology>
    </subcellularLocation>
</comment>
<dbReference type="PROSITE" id="PS50850">
    <property type="entry name" value="MFS"/>
    <property type="match status" value="1"/>
</dbReference>
<keyword evidence="10" id="KW-1185">Reference proteome</keyword>
<dbReference type="SUPFAM" id="SSF103473">
    <property type="entry name" value="MFS general substrate transporter"/>
    <property type="match status" value="1"/>
</dbReference>
<dbReference type="InterPro" id="IPR011701">
    <property type="entry name" value="MFS"/>
</dbReference>
<feature type="transmembrane region" description="Helical" evidence="7">
    <location>
        <begin position="196"/>
        <end position="217"/>
    </location>
</feature>
<dbReference type="GO" id="GO:0005886">
    <property type="term" value="C:plasma membrane"/>
    <property type="evidence" value="ECO:0007669"/>
    <property type="project" value="TreeGrafter"/>
</dbReference>
<feature type="transmembrane region" description="Helical" evidence="7">
    <location>
        <begin position="99"/>
        <end position="120"/>
    </location>
</feature>
<dbReference type="GO" id="GO:0022857">
    <property type="term" value="F:transmembrane transporter activity"/>
    <property type="evidence" value="ECO:0007669"/>
    <property type="project" value="InterPro"/>
</dbReference>
<feature type="transmembrane region" description="Helical" evidence="7">
    <location>
        <begin position="414"/>
        <end position="439"/>
    </location>
</feature>